<dbReference type="InterPro" id="IPR008971">
    <property type="entry name" value="HSP40/DnaJ_pept-bd"/>
</dbReference>
<dbReference type="PROSITE" id="PS00636">
    <property type="entry name" value="DNAJ_1"/>
    <property type="match status" value="1"/>
</dbReference>
<dbReference type="SMART" id="SM00271">
    <property type="entry name" value="DnaJ"/>
    <property type="match status" value="1"/>
</dbReference>
<feature type="zinc finger region" description="CR-type" evidence="6">
    <location>
        <begin position="299"/>
        <end position="384"/>
    </location>
</feature>
<dbReference type="CDD" id="cd10719">
    <property type="entry name" value="DnaJ_zf"/>
    <property type="match status" value="1"/>
</dbReference>
<dbReference type="Gene3D" id="1.10.287.110">
    <property type="entry name" value="DnaJ domain"/>
    <property type="match status" value="1"/>
</dbReference>
<feature type="domain" description="CR-type" evidence="8">
    <location>
        <begin position="299"/>
        <end position="384"/>
    </location>
</feature>
<dbReference type="Gene3D" id="2.60.260.20">
    <property type="entry name" value="Urease metallochaperone UreE, N-terminal domain"/>
    <property type="match status" value="2"/>
</dbReference>
<keyword evidence="10" id="KW-1185">Reference proteome</keyword>
<gene>
    <name evidence="9" type="ORF">GSTUAT00000399001</name>
</gene>
<dbReference type="Pfam" id="PF01556">
    <property type="entry name" value="DnaJ_C"/>
    <property type="match status" value="1"/>
</dbReference>
<dbReference type="InterPro" id="IPR036869">
    <property type="entry name" value="J_dom_sf"/>
</dbReference>
<dbReference type="Gene3D" id="2.10.230.10">
    <property type="entry name" value="Heat shock protein DnaJ, cysteine-rich domain"/>
    <property type="match status" value="1"/>
</dbReference>
<feature type="domain" description="J" evidence="7">
    <location>
        <begin position="158"/>
        <end position="225"/>
    </location>
</feature>
<sequence>MNCELHRRQSRKKREEMGIVLENMKAISKVGPYGINECVDAGVKKQFSFVILKCCKPSLSYQIISEINGGMKTDSVPRIFIAQGFLQSVHFVSRHQLPVCLAAITMRQHLTAKISNTIIYQILSTNPRFLSSACDPQRCQRAHNLNNLNGSTEAESIDLYEILGIEPSATKAEIKKAYHKAALSSHPDKVPEHERDDAENRFKNVSQAYEILSDDEKRARYDRFGMTDFAAGGGMGGMREDVDLEEMLSHVFGMGMGGMGGMGGGFPMGPTPRGPGGRKQKGKDVVQHYEVSLEELYKGKTVKLASTRNILCSLCKGSGGKDKAKAKKCATCSGRGWNQNLRQVGRGIVTQENVICVSCKGSGDVFREKDRCKKCKGNCVVEEKKVLEIYIPRGSKEGDKIVLQGEADEAPDHETGDIIFLLEEKDHDVFSRAGADLMAPLRVSLAEALTGFSRVVLKHLDGRGIQITHPKGKILTPSQTLKVEGEGMPHKKGDAKGDLFLIVDIEFPKDGWIPDVNGIRKVLPEWTDEEVQVEQVDDVTFDPEGNLEDVSLQQYEYEYAWSRPANEIPNSLATRTNPEGEPGSTMKMTMKMIAARNALSNRSAESPPSRRTARM</sequence>
<evidence type="ECO:0000259" key="7">
    <source>
        <dbReference type="PROSITE" id="PS50076"/>
    </source>
</evidence>
<dbReference type="PROSITE" id="PS51188">
    <property type="entry name" value="ZF_CR"/>
    <property type="match status" value="1"/>
</dbReference>
<dbReference type="InterPro" id="IPR018253">
    <property type="entry name" value="DnaJ_domain_CS"/>
</dbReference>
<dbReference type="GO" id="GO:0030544">
    <property type="term" value="F:Hsp70 protein binding"/>
    <property type="evidence" value="ECO:0007669"/>
    <property type="project" value="InterPro"/>
</dbReference>
<dbReference type="SUPFAM" id="SSF57938">
    <property type="entry name" value="DnaJ/Hsp40 cysteine-rich domain"/>
    <property type="match status" value="1"/>
</dbReference>
<dbReference type="GO" id="GO:0006457">
    <property type="term" value="P:protein folding"/>
    <property type="evidence" value="ECO:0007669"/>
    <property type="project" value="InterPro"/>
</dbReference>
<dbReference type="InterPro" id="IPR001623">
    <property type="entry name" value="DnaJ_domain"/>
</dbReference>
<dbReference type="Proteomes" id="UP001412239">
    <property type="component" value="Unassembled WGS sequence"/>
</dbReference>
<accession>A0A292Q6Q7</accession>
<keyword evidence="5" id="KW-0143">Chaperone</keyword>
<organism evidence="9 10">
    <name type="scientific">Tuber aestivum</name>
    <name type="common">summer truffle</name>
    <dbReference type="NCBI Taxonomy" id="59557"/>
    <lineage>
        <taxon>Eukaryota</taxon>
        <taxon>Fungi</taxon>
        <taxon>Dikarya</taxon>
        <taxon>Ascomycota</taxon>
        <taxon>Pezizomycotina</taxon>
        <taxon>Pezizomycetes</taxon>
        <taxon>Pezizales</taxon>
        <taxon>Tuberaceae</taxon>
        <taxon>Tuber</taxon>
    </lineage>
</organism>
<evidence type="ECO:0000256" key="1">
    <source>
        <dbReference type="ARBA" id="ARBA00022723"/>
    </source>
</evidence>
<keyword evidence="2" id="KW-0677">Repeat</keyword>
<evidence type="ECO:0000256" key="6">
    <source>
        <dbReference type="PROSITE-ProRule" id="PRU00546"/>
    </source>
</evidence>
<dbReference type="PANTHER" id="PTHR43888">
    <property type="entry name" value="DNAJ-LIKE-2, ISOFORM A-RELATED"/>
    <property type="match status" value="1"/>
</dbReference>
<dbReference type="PRINTS" id="PR00625">
    <property type="entry name" value="JDOMAIN"/>
</dbReference>
<evidence type="ECO:0000259" key="8">
    <source>
        <dbReference type="PROSITE" id="PS51188"/>
    </source>
</evidence>
<keyword evidence="1 6" id="KW-0479">Metal-binding</keyword>
<evidence type="ECO:0008006" key="11">
    <source>
        <dbReference type="Google" id="ProtNLM"/>
    </source>
</evidence>
<dbReference type="SUPFAM" id="SSF46565">
    <property type="entry name" value="Chaperone J-domain"/>
    <property type="match status" value="1"/>
</dbReference>
<dbReference type="PROSITE" id="PS50076">
    <property type="entry name" value="DNAJ_2"/>
    <property type="match status" value="1"/>
</dbReference>
<proteinExistence type="predicted"/>
<evidence type="ECO:0000256" key="3">
    <source>
        <dbReference type="ARBA" id="ARBA00022771"/>
    </source>
</evidence>
<dbReference type="CDD" id="cd06257">
    <property type="entry name" value="DnaJ"/>
    <property type="match status" value="1"/>
</dbReference>
<dbReference type="InterPro" id="IPR044713">
    <property type="entry name" value="DNJA1/2-like"/>
</dbReference>
<evidence type="ECO:0000256" key="5">
    <source>
        <dbReference type="ARBA" id="ARBA00023186"/>
    </source>
</evidence>
<dbReference type="Pfam" id="PF00684">
    <property type="entry name" value="DnaJ_CXXCXGXG"/>
    <property type="match status" value="1"/>
</dbReference>
<dbReference type="SUPFAM" id="SSF49493">
    <property type="entry name" value="HSP40/DnaJ peptide-binding domain"/>
    <property type="match status" value="2"/>
</dbReference>
<dbReference type="GO" id="GO:0008270">
    <property type="term" value="F:zinc ion binding"/>
    <property type="evidence" value="ECO:0007669"/>
    <property type="project" value="UniProtKB-KW"/>
</dbReference>
<dbReference type="InterPro" id="IPR002939">
    <property type="entry name" value="DnaJ_C"/>
</dbReference>
<dbReference type="CDD" id="cd10747">
    <property type="entry name" value="DnaJ_C"/>
    <property type="match status" value="1"/>
</dbReference>
<dbReference type="InterPro" id="IPR001305">
    <property type="entry name" value="HSP_DnaJ_Cys-rich_dom"/>
</dbReference>
<dbReference type="EMBL" id="LN890946">
    <property type="protein sequence ID" value="CUS15466.1"/>
    <property type="molecule type" value="Genomic_DNA"/>
</dbReference>
<dbReference type="Pfam" id="PF00226">
    <property type="entry name" value="DnaJ"/>
    <property type="match status" value="1"/>
</dbReference>
<evidence type="ECO:0000313" key="10">
    <source>
        <dbReference type="Proteomes" id="UP001412239"/>
    </source>
</evidence>
<dbReference type="FunFam" id="2.60.260.20:FF:000003">
    <property type="entry name" value="DnaJ subfamily A member 2"/>
    <property type="match status" value="1"/>
</dbReference>
<keyword evidence="4 6" id="KW-0862">Zinc</keyword>
<keyword evidence="3 6" id="KW-0863">Zinc-finger</keyword>
<evidence type="ECO:0000313" key="9">
    <source>
        <dbReference type="EMBL" id="CUS15466.1"/>
    </source>
</evidence>
<dbReference type="FunFam" id="2.10.230.10:FF:000001">
    <property type="entry name" value="DnaJ subfamily A member 2"/>
    <property type="match status" value="1"/>
</dbReference>
<reference evidence="9" key="1">
    <citation type="submission" date="2015-10" db="EMBL/GenBank/DDBJ databases">
        <authorList>
            <person name="Regsiter A."/>
            <person name="william w."/>
        </authorList>
    </citation>
    <scope>NUCLEOTIDE SEQUENCE</scope>
    <source>
        <strain evidence="9">Montdore</strain>
    </source>
</reference>
<evidence type="ECO:0000256" key="4">
    <source>
        <dbReference type="ARBA" id="ARBA00022833"/>
    </source>
</evidence>
<dbReference type="GO" id="GO:0051082">
    <property type="term" value="F:unfolded protein binding"/>
    <property type="evidence" value="ECO:0007669"/>
    <property type="project" value="InterPro"/>
</dbReference>
<evidence type="ECO:0000256" key="2">
    <source>
        <dbReference type="ARBA" id="ARBA00022737"/>
    </source>
</evidence>
<protein>
    <recommendedName>
        <fullName evidence="11">J domain-containing protein</fullName>
    </recommendedName>
</protein>
<dbReference type="InterPro" id="IPR036410">
    <property type="entry name" value="HSP_DnaJ_Cys-rich_dom_sf"/>
</dbReference>
<dbReference type="AlphaFoldDB" id="A0A292Q6Q7"/>
<name>A0A292Q6Q7_9PEZI</name>